<dbReference type="InterPro" id="IPR055560">
    <property type="entry name" value="DUF7136"/>
</dbReference>
<feature type="domain" description="DUF7136" evidence="2">
    <location>
        <begin position="25"/>
        <end position="156"/>
    </location>
</feature>
<organism evidence="3 4">
    <name type="scientific">Parathielavia hyrcaniae</name>
    <dbReference type="NCBI Taxonomy" id="113614"/>
    <lineage>
        <taxon>Eukaryota</taxon>
        <taxon>Fungi</taxon>
        <taxon>Dikarya</taxon>
        <taxon>Ascomycota</taxon>
        <taxon>Pezizomycotina</taxon>
        <taxon>Sordariomycetes</taxon>
        <taxon>Sordariomycetidae</taxon>
        <taxon>Sordariales</taxon>
        <taxon>Chaetomiaceae</taxon>
        <taxon>Parathielavia</taxon>
    </lineage>
</organism>
<dbReference type="Pfam" id="PF23584">
    <property type="entry name" value="DUF7136"/>
    <property type="match status" value="1"/>
</dbReference>
<feature type="signal peptide" evidence="1">
    <location>
        <begin position="1"/>
        <end position="26"/>
    </location>
</feature>
<dbReference type="EMBL" id="MU863679">
    <property type="protein sequence ID" value="KAK4097266.1"/>
    <property type="molecule type" value="Genomic_DNA"/>
</dbReference>
<keyword evidence="1" id="KW-0732">Signal</keyword>
<name>A0AAN6PUF6_9PEZI</name>
<accession>A0AAN6PUF6</accession>
<proteinExistence type="predicted"/>
<comment type="caution">
    <text evidence="3">The sequence shown here is derived from an EMBL/GenBank/DDBJ whole genome shotgun (WGS) entry which is preliminary data.</text>
</comment>
<keyword evidence="4" id="KW-1185">Reference proteome</keyword>
<dbReference type="PROSITE" id="PS51257">
    <property type="entry name" value="PROKAR_LIPOPROTEIN"/>
    <property type="match status" value="1"/>
</dbReference>
<reference evidence="3" key="1">
    <citation type="journal article" date="2023" name="Mol. Phylogenet. Evol.">
        <title>Genome-scale phylogeny and comparative genomics of the fungal order Sordariales.</title>
        <authorList>
            <person name="Hensen N."/>
            <person name="Bonometti L."/>
            <person name="Westerberg I."/>
            <person name="Brannstrom I.O."/>
            <person name="Guillou S."/>
            <person name="Cros-Aarteil S."/>
            <person name="Calhoun S."/>
            <person name="Haridas S."/>
            <person name="Kuo A."/>
            <person name="Mondo S."/>
            <person name="Pangilinan J."/>
            <person name="Riley R."/>
            <person name="LaButti K."/>
            <person name="Andreopoulos B."/>
            <person name="Lipzen A."/>
            <person name="Chen C."/>
            <person name="Yan M."/>
            <person name="Daum C."/>
            <person name="Ng V."/>
            <person name="Clum A."/>
            <person name="Steindorff A."/>
            <person name="Ohm R.A."/>
            <person name="Martin F."/>
            <person name="Silar P."/>
            <person name="Natvig D.O."/>
            <person name="Lalanne C."/>
            <person name="Gautier V."/>
            <person name="Ament-Velasquez S.L."/>
            <person name="Kruys A."/>
            <person name="Hutchinson M.I."/>
            <person name="Powell A.J."/>
            <person name="Barry K."/>
            <person name="Miller A.N."/>
            <person name="Grigoriev I.V."/>
            <person name="Debuchy R."/>
            <person name="Gladieux P."/>
            <person name="Hiltunen Thoren M."/>
            <person name="Johannesson H."/>
        </authorList>
    </citation>
    <scope>NUCLEOTIDE SEQUENCE</scope>
    <source>
        <strain evidence="3">CBS 757.83</strain>
    </source>
</reference>
<dbReference type="AlphaFoldDB" id="A0AAN6PUF6"/>
<reference evidence="3" key="2">
    <citation type="submission" date="2023-05" db="EMBL/GenBank/DDBJ databases">
        <authorList>
            <consortium name="Lawrence Berkeley National Laboratory"/>
            <person name="Steindorff A."/>
            <person name="Hensen N."/>
            <person name="Bonometti L."/>
            <person name="Westerberg I."/>
            <person name="Brannstrom I.O."/>
            <person name="Guillou S."/>
            <person name="Cros-Aarteil S."/>
            <person name="Calhoun S."/>
            <person name="Haridas S."/>
            <person name="Kuo A."/>
            <person name="Mondo S."/>
            <person name="Pangilinan J."/>
            <person name="Riley R."/>
            <person name="Labutti K."/>
            <person name="Andreopoulos B."/>
            <person name="Lipzen A."/>
            <person name="Chen C."/>
            <person name="Yanf M."/>
            <person name="Daum C."/>
            <person name="Ng V."/>
            <person name="Clum A."/>
            <person name="Ohm R."/>
            <person name="Martin F."/>
            <person name="Silar P."/>
            <person name="Natvig D."/>
            <person name="Lalanne C."/>
            <person name="Gautier V."/>
            <person name="Ament-Velasquez S.L."/>
            <person name="Kruys A."/>
            <person name="Hutchinson M.I."/>
            <person name="Powell A.J."/>
            <person name="Barry K."/>
            <person name="Miller A.N."/>
            <person name="Grigoriev I.V."/>
            <person name="Debuchy R."/>
            <person name="Gladieux P."/>
            <person name="Thoren M.H."/>
            <person name="Johannesson H."/>
        </authorList>
    </citation>
    <scope>NUCLEOTIDE SEQUENCE</scope>
    <source>
        <strain evidence="3">CBS 757.83</strain>
    </source>
</reference>
<evidence type="ECO:0000313" key="3">
    <source>
        <dbReference type="EMBL" id="KAK4097266.1"/>
    </source>
</evidence>
<feature type="chain" id="PRO_5043039039" description="DUF7136 domain-containing protein" evidence="1">
    <location>
        <begin position="27"/>
        <end position="177"/>
    </location>
</feature>
<protein>
    <recommendedName>
        <fullName evidence="2">DUF7136 domain-containing protein</fullName>
    </recommendedName>
</protein>
<evidence type="ECO:0000256" key="1">
    <source>
        <dbReference type="SAM" id="SignalP"/>
    </source>
</evidence>
<gene>
    <name evidence="3" type="ORF">N658DRAFT_500571</name>
</gene>
<dbReference type="Proteomes" id="UP001305647">
    <property type="component" value="Unassembled WGS sequence"/>
</dbReference>
<evidence type="ECO:0000259" key="2">
    <source>
        <dbReference type="Pfam" id="PF23584"/>
    </source>
</evidence>
<evidence type="ECO:0000313" key="4">
    <source>
        <dbReference type="Proteomes" id="UP001305647"/>
    </source>
</evidence>
<sequence length="177" mass="19769">MSPFRASLSLVVVLSCLGDIVGAAQAGVLEIDVVFPRNESYAPRPWFPIVFAFQNAHLAPHLRPFIEYSVRNTSDLTGGLAASRQLDLTWTNWSSHEPYFVYSFENVVTEGHWQLFWVAHWLSCDLSDAEPAFITNTTEPSQRVIQFTINSGGQAVISSLPQQRTTNRARNLVSLST</sequence>